<keyword evidence="3" id="KW-1185">Reference proteome</keyword>
<protein>
    <submittedName>
        <fullName evidence="2">Uncharacterized protein</fullName>
    </submittedName>
</protein>
<evidence type="ECO:0000313" key="2">
    <source>
        <dbReference type="EMBL" id="GAA3371268.1"/>
    </source>
</evidence>
<gene>
    <name evidence="2" type="ORF">GCM10020367_21250</name>
</gene>
<dbReference type="Proteomes" id="UP001499990">
    <property type="component" value="Unassembled WGS sequence"/>
</dbReference>
<evidence type="ECO:0000256" key="1">
    <source>
        <dbReference type="SAM" id="Coils"/>
    </source>
</evidence>
<dbReference type="RefSeq" id="WP_345036044.1">
    <property type="nucleotide sequence ID" value="NZ_BAAAYL010000001.1"/>
</dbReference>
<accession>A0ABP6S9N1</accession>
<feature type="coiled-coil region" evidence="1">
    <location>
        <begin position="27"/>
        <end position="54"/>
    </location>
</feature>
<sequence length="134" mass="15665">MTTPLTPEQLLHLIDRARRGALLPEEADLLAKEARQMAAERERLTEALNKQHMELLRTRTALETYQCVRGWSSHRHDRATAAELRNPGSESRCSSWRIHRFRIVRCSWPAPHATTLKWHCHEPSGMVWRTSHRI</sequence>
<keyword evidence="1" id="KW-0175">Coiled coil</keyword>
<proteinExistence type="predicted"/>
<organism evidence="2 3">
    <name type="scientific">Streptomyces sannanensis</name>
    <dbReference type="NCBI Taxonomy" id="285536"/>
    <lineage>
        <taxon>Bacteria</taxon>
        <taxon>Bacillati</taxon>
        <taxon>Actinomycetota</taxon>
        <taxon>Actinomycetes</taxon>
        <taxon>Kitasatosporales</taxon>
        <taxon>Streptomycetaceae</taxon>
        <taxon>Streptomyces</taxon>
    </lineage>
</organism>
<reference evidence="3" key="1">
    <citation type="journal article" date="2019" name="Int. J. Syst. Evol. Microbiol.">
        <title>The Global Catalogue of Microorganisms (GCM) 10K type strain sequencing project: providing services to taxonomists for standard genome sequencing and annotation.</title>
        <authorList>
            <consortium name="The Broad Institute Genomics Platform"/>
            <consortium name="The Broad Institute Genome Sequencing Center for Infectious Disease"/>
            <person name="Wu L."/>
            <person name="Ma J."/>
        </authorList>
    </citation>
    <scope>NUCLEOTIDE SEQUENCE [LARGE SCALE GENOMIC DNA]</scope>
    <source>
        <strain evidence="3">JCM 9651</strain>
    </source>
</reference>
<evidence type="ECO:0000313" key="3">
    <source>
        <dbReference type="Proteomes" id="UP001499990"/>
    </source>
</evidence>
<dbReference type="EMBL" id="BAAAYL010000001">
    <property type="protein sequence ID" value="GAA3371268.1"/>
    <property type="molecule type" value="Genomic_DNA"/>
</dbReference>
<comment type="caution">
    <text evidence="2">The sequence shown here is derived from an EMBL/GenBank/DDBJ whole genome shotgun (WGS) entry which is preliminary data.</text>
</comment>
<name>A0ABP6S9N1_9ACTN</name>